<feature type="transmembrane region" description="Helical" evidence="1">
    <location>
        <begin position="37"/>
        <end position="55"/>
    </location>
</feature>
<evidence type="ECO:0000313" key="2">
    <source>
        <dbReference type="EMBL" id="OOF79580.1"/>
    </source>
</evidence>
<proteinExistence type="predicted"/>
<keyword evidence="1" id="KW-0812">Transmembrane</keyword>
<keyword evidence="1" id="KW-0472">Membrane</keyword>
<organism evidence="2 3">
    <name type="scientific">Rodentibacter caecimuris</name>
    <dbReference type="NCBI Taxonomy" id="1796644"/>
    <lineage>
        <taxon>Bacteria</taxon>
        <taxon>Pseudomonadati</taxon>
        <taxon>Pseudomonadota</taxon>
        <taxon>Gammaproteobacteria</taxon>
        <taxon>Pasteurellales</taxon>
        <taxon>Pasteurellaceae</taxon>
        <taxon>Rodentibacter</taxon>
    </lineage>
</organism>
<sequence>MSKKIYAWLGILLSISLSLFVLDKVYEDALPKIIEEINNGAIGAILTAIVTVFLLQGQTATEEERDKNLTVFEKKQEVYHQFLEKLKDIVEDGKVQIALSKDPVDTIDELKDLLFQLSYIQMHSTEETTQAVFECVTNLIKKMNEFMAAGEEKQKLVANYYASFAEELFGIVAILKNDLYNTSSNPIAKESVETLLSECDLFIEGEKLDKYEMQNYFWNEMQDQLLSQGFKFNKKDFSQDITQYYARSRNRHRWYGIEIPIYKAKNGENITFKLELENWLYYGLIRPRETTENSEFDNRIIELAKLTSSSFNPSIWWFGWKNPDKYHLNFWTLDSEDFTHFKHPQRRARMVKEYSEEIANYIRKFQDIAERQEL</sequence>
<evidence type="ECO:0000313" key="3">
    <source>
        <dbReference type="Proteomes" id="UP000189114"/>
    </source>
</evidence>
<name>A0A1V3KQF6_9PAST</name>
<dbReference type="EMBL" id="MLAE01000010">
    <property type="protein sequence ID" value="OOF79580.1"/>
    <property type="molecule type" value="Genomic_DNA"/>
</dbReference>
<dbReference type="Proteomes" id="UP000189114">
    <property type="component" value="Unassembled WGS sequence"/>
</dbReference>
<feature type="transmembrane region" description="Helical" evidence="1">
    <location>
        <begin position="6"/>
        <end position="25"/>
    </location>
</feature>
<keyword evidence="1" id="KW-1133">Transmembrane helix</keyword>
<gene>
    <name evidence="2" type="ORF">BKG96_01560</name>
</gene>
<evidence type="ECO:0000256" key="1">
    <source>
        <dbReference type="SAM" id="Phobius"/>
    </source>
</evidence>
<dbReference type="AlphaFoldDB" id="A0A1V3KQF6"/>
<dbReference type="RefSeq" id="WP_077586092.1">
    <property type="nucleotide sequence ID" value="NZ_MLAE01000010.1"/>
</dbReference>
<reference evidence="3" key="1">
    <citation type="submission" date="2016-10" db="EMBL/GenBank/DDBJ databases">
        <title>Rodentibacter gen. nov. and new species.</title>
        <authorList>
            <person name="Christensen H."/>
        </authorList>
    </citation>
    <scope>NUCLEOTIDE SEQUENCE [LARGE SCALE GENOMIC DNA]</scope>
    <source>
        <strain evidence="3">Ppn152</strain>
    </source>
</reference>
<comment type="caution">
    <text evidence="2">The sequence shown here is derived from an EMBL/GenBank/DDBJ whole genome shotgun (WGS) entry which is preliminary data.</text>
</comment>
<accession>A0A1V3KQF6</accession>
<protein>
    <submittedName>
        <fullName evidence="2">Uncharacterized protein</fullName>
    </submittedName>
</protein>